<accession>A0A9P6JD48</accession>
<dbReference type="AlphaFoldDB" id="A0A9P6JD48"/>
<name>A0A9P6JD48_MORAP</name>
<dbReference type="OrthoDB" id="17089at2759"/>
<feature type="region of interest" description="Disordered" evidence="1">
    <location>
        <begin position="117"/>
        <end position="136"/>
    </location>
</feature>
<dbReference type="GO" id="GO:0005743">
    <property type="term" value="C:mitochondrial inner membrane"/>
    <property type="evidence" value="ECO:0007669"/>
    <property type="project" value="TreeGrafter"/>
</dbReference>
<protein>
    <submittedName>
        <fullName evidence="2">Mitochondrial ATPase complex subunit atp10</fullName>
    </submittedName>
</protein>
<evidence type="ECO:0000313" key="3">
    <source>
        <dbReference type="Proteomes" id="UP000738359"/>
    </source>
</evidence>
<keyword evidence="3" id="KW-1185">Reference proteome</keyword>
<organism evidence="2 3">
    <name type="scientific">Mortierella alpina</name>
    <name type="common">Oleaginous fungus</name>
    <name type="synonym">Mortierella renispora</name>
    <dbReference type="NCBI Taxonomy" id="64518"/>
    <lineage>
        <taxon>Eukaryota</taxon>
        <taxon>Fungi</taxon>
        <taxon>Fungi incertae sedis</taxon>
        <taxon>Mucoromycota</taxon>
        <taxon>Mortierellomycotina</taxon>
        <taxon>Mortierellomycetes</taxon>
        <taxon>Mortierellales</taxon>
        <taxon>Mortierellaceae</taxon>
        <taxon>Mortierella</taxon>
    </lineage>
</organism>
<dbReference type="Proteomes" id="UP000738359">
    <property type="component" value="Unassembled WGS sequence"/>
</dbReference>
<dbReference type="Pfam" id="PF05176">
    <property type="entry name" value="ATP-synt_10"/>
    <property type="match status" value="1"/>
</dbReference>
<feature type="compositionally biased region" description="Basic and acidic residues" evidence="1">
    <location>
        <begin position="127"/>
        <end position="136"/>
    </location>
</feature>
<gene>
    <name evidence="2" type="primary">ATP10</name>
    <name evidence="2" type="ORF">BGZ70_009396</name>
</gene>
<dbReference type="InterPro" id="IPR007849">
    <property type="entry name" value="ATP10"/>
</dbReference>
<dbReference type="PANTHER" id="PTHR28106">
    <property type="entry name" value="MITOCHONDRIAL ATPASE COMPLEX SUBUNIT ATP10"/>
    <property type="match status" value="1"/>
</dbReference>
<feature type="region of interest" description="Disordered" evidence="1">
    <location>
        <begin position="61"/>
        <end position="82"/>
    </location>
</feature>
<dbReference type="GO" id="GO:0033615">
    <property type="term" value="P:mitochondrial proton-transporting ATP synthase complex assembly"/>
    <property type="evidence" value="ECO:0007669"/>
    <property type="project" value="TreeGrafter"/>
</dbReference>
<comment type="caution">
    <text evidence="2">The sequence shown here is derived from an EMBL/GenBank/DDBJ whole genome shotgun (WGS) entry which is preliminary data.</text>
</comment>
<sequence length="347" mass="38374">MVHLAARAALKSGSNLLSAAAQNDVRNCCAAAVRKSLVGMHVKESMLSYRSGSCRFIASTPRTFQQQPSDKNSNGADSGADGTLSAEVIRNLPLSPYGGRFGVPEQPKSSKSIALAQANSKRSPFSKAKDGMKSKVHDWTDKDKNLEKRKELLTDFQSGYFAEFSELSKSGSKLWKATAGMVNADKALYMPNIIGTSLKTSEPVELVDILKGKISLIAISGTRFGEEQIETFMTPFLKQWPMSDRDSKVQLVELNIQENPLKAGLVRMMVPFVKKTIPENRHANYILHYKSIKHLRDPLSMQNSYLGYVFLVDSNCKIRWGAHGAGTEEEIRTLLDSVQRLSERGGR</sequence>
<dbReference type="PANTHER" id="PTHR28106:SF1">
    <property type="entry name" value="MITOCHONDRIAL ATPASE COMPLEX SUBUNIT ATP10"/>
    <property type="match status" value="1"/>
</dbReference>
<feature type="compositionally biased region" description="Polar residues" evidence="1">
    <location>
        <begin position="61"/>
        <end position="76"/>
    </location>
</feature>
<dbReference type="EMBL" id="JAAAHY010000076">
    <property type="protein sequence ID" value="KAF9967481.1"/>
    <property type="molecule type" value="Genomic_DNA"/>
</dbReference>
<evidence type="ECO:0000256" key="1">
    <source>
        <dbReference type="SAM" id="MobiDB-lite"/>
    </source>
</evidence>
<reference evidence="2" key="1">
    <citation type="journal article" date="2020" name="Fungal Divers.">
        <title>Resolving the Mortierellaceae phylogeny through synthesis of multi-gene phylogenetics and phylogenomics.</title>
        <authorList>
            <person name="Vandepol N."/>
            <person name="Liber J."/>
            <person name="Desiro A."/>
            <person name="Na H."/>
            <person name="Kennedy M."/>
            <person name="Barry K."/>
            <person name="Grigoriev I.V."/>
            <person name="Miller A.N."/>
            <person name="O'Donnell K."/>
            <person name="Stajich J.E."/>
            <person name="Bonito G."/>
        </authorList>
    </citation>
    <scope>NUCLEOTIDE SEQUENCE</scope>
    <source>
        <strain evidence="2">CK1249</strain>
    </source>
</reference>
<evidence type="ECO:0000313" key="2">
    <source>
        <dbReference type="EMBL" id="KAF9967481.1"/>
    </source>
</evidence>
<proteinExistence type="predicted"/>